<sequence length="249" mass="26460">MRGDLNTRIEISMRLVQKNVVVVGVGPGLGSAVAYMALREAASVYAFARRPEALAGLQWLAQHGKVYLSARDFAKLDQALAAAEEARKVFPAVHGLVVTAGGYTSQPVEEVGEAELEDMLSKNLKAHIYAVRAFAPLLAPGSSVVLVSSVGGAYKAWPRHVAYVASKAAVAKAAEALAAELLERGVRVNAVAPGGMTKDFQPGRRYEVKLGAPQVPPEEVAKVVIWLLTDEARWVTGAVIPVDGGRRLL</sequence>
<evidence type="ECO:0000313" key="5">
    <source>
        <dbReference type="Proteomes" id="UP000001567"/>
    </source>
</evidence>
<dbReference type="PANTHER" id="PTHR43477">
    <property type="entry name" value="DIHYDROANTICAPSIN 7-DEHYDROGENASE"/>
    <property type="match status" value="1"/>
</dbReference>
<dbReference type="Proteomes" id="UP000001567">
    <property type="component" value="Chromosome"/>
</dbReference>
<dbReference type="SUPFAM" id="SSF51735">
    <property type="entry name" value="NAD(P)-binding Rossmann-fold domains"/>
    <property type="match status" value="1"/>
</dbReference>
<dbReference type="Gene3D" id="3.40.50.720">
    <property type="entry name" value="NAD(P)-binding Rossmann-like Domain"/>
    <property type="match status" value="1"/>
</dbReference>
<proteinExistence type="inferred from homology"/>
<comment type="similarity">
    <text evidence="1">Belongs to the short-chain dehydrogenases/reductases (SDR) family.</text>
</comment>
<accession>A4WJU2</accession>
<keyword evidence="3" id="KW-0812">Transmembrane</keyword>
<feature type="transmembrane region" description="Helical" evidence="3">
    <location>
        <begin position="20"/>
        <end position="38"/>
    </location>
</feature>
<dbReference type="InterPro" id="IPR051122">
    <property type="entry name" value="SDR_DHRS6-like"/>
</dbReference>
<dbReference type="NCBIfam" id="NF004453">
    <property type="entry name" value="PRK05786.1"/>
    <property type="match status" value="1"/>
</dbReference>
<dbReference type="STRING" id="340102.Pars_1081"/>
<evidence type="ECO:0000256" key="3">
    <source>
        <dbReference type="SAM" id="Phobius"/>
    </source>
</evidence>
<name>A4WJU2_PYRAR</name>
<reference evidence="4 5" key="1">
    <citation type="submission" date="2007-04" db="EMBL/GenBank/DDBJ databases">
        <title>Complete sequence of Pyrobaculum arsenaticum DSM 13514.</title>
        <authorList>
            <consortium name="US DOE Joint Genome Institute"/>
            <person name="Copeland A."/>
            <person name="Lucas S."/>
            <person name="Lapidus A."/>
            <person name="Barry K."/>
            <person name="Glavina del Rio T."/>
            <person name="Dalin E."/>
            <person name="Tice H."/>
            <person name="Pitluck S."/>
            <person name="Chain P."/>
            <person name="Malfatti S."/>
            <person name="Shin M."/>
            <person name="Vergez L."/>
            <person name="Schmutz J."/>
            <person name="Larimer F."/>
            <person name="Land M."/>
            <person name="Hauser L."/>
            <person name="Kyrpides N."/>
            <person name="Mikhailova N."/>
            <person name="Cozen A.E."/>
            <person name="Fitz-Gibbon S.T."/>
            <person name="House C.H."/>
            <person name="Saltikov C."/>
            <person name="Lowe T.M."/>
            <person name="Richardson P."/>
        </authorList>
    </citation>
    <scope>NUCLEOTIDE SEQUENCE [LARGE SCALE GENOMIC DNA]</scope>
    <source>
        <strain evidence="5">ATCC 700994 / DSM 13514 / JCM 11321 / PZ6</strain>
    </source>
</reference>
<gene>
    <name evidence="4" type="ordered locus">Pars_1081</name>
</gene>
<keyword evidence="3" id="KW-1133">Transmembrane helix</keyword>
<evidence type="ECO:0000313" key="4">
    <source>
        <dbReference type="EMBL" id="ABP50659.1"/>
    </source>
</evidence>
<evidence type="ECO:0000256" key="1">
    <source>
        <dbReference type="ARBA" id="ARBA00006484"/>
    </source>
</evidence>
<dbReference type="HOGENOM" id="CLU_010194_1_2_2"/>
<keyword evidence="2" id="KW-0560">Oxidoreductase</keyword>
<dbReference type="InterPro" id="IPR036291">
    <property type="entry name" value="NAD(P)-bd_dom_sf"/>
</dbReference>
<dbReference type="AlphaFoldDB" id="A4WJU2"/>
<organism evidence="4 5">
    <name type="scientific">Pyrobaculum arsenaticum (strain DSM 13514 / JCM 11321 / PZ6)</name>
    <dbReference type="NCBI Taxonomy" id="340102"/>
    <lineage>
        <taxon>Archaea</taxon>
        <taxon>Thermoproteota</taxon>
        <taxon>Thermoprotei</taxon>
        <taxon>Thermoproteales</taxon>
        <taxon>Thermoproteaceae</taxon>
        <taxon>Pyrobaculum</taxon>
    </lineage>
</organism>
<dbReference type="PhylomeDB" id="A4WJU2"/>
<evidence type="ECO:0000256" key="2">
    <source>
        <dbReference type="ARBA" id="ARBA00023002"/>
    </source>
</evidence>
<dbReference type="InterPro" id="IPR002347">
    <property type="entry name" value="SDR_fam"/>
</dbReference>
<keyword evidence="3" id="KW-0472">Membrane</keyword>
<dbReference type="PRINTS" id="PR00081">
    <property type="entry name" value="GDHRDH"/>
</dbReference>
<dbReference type="KEGG" id="pas:Pars_1081"/>
<dbReference type="PANTHER" id="PTHR43477:SF1">
    <property type="entry name" value="DIHYDROANTICAPSIN 7-DEHYDROGENASE"/>
    <property type="match status" value="1"/>
</dbReference>
<dbReference type="Pfam" id="PF13561">
    <property type="entry name" value="adh_short_C2"/>
    <property type="match status" value="1"/>
</dbReference>
<dbReference type="CDD" id="cd05233">
    <property type="entry name" value="SDR_c"/>
    <property type="match status" value="1"/>
</dbReference>
<protein>
    <submittedName>
        <fullName evidence="4">Short-chain dehydrogenase/reductase SDR</fullName>
    </submittedName>
</protein>
<dbReference type="EMBL" id="CP000660">
    <property type="protein sequence ID" value="ABP50659.1"/>
    <property type="molecule type" value="Genomic_DNA"/>
</dbReference>
<dbReference type="GO" id="GO:0016491">
    <property type="term" value="F:oxidoreductase activity"/>
    <property type="evidence" value="ECO:0007669"/>
    <property type="project" value="UniProtKB-KW"/>
</dbReference>